<keyword evidence="3" id="KW-1185">Reference proteome</keyword>
<evidence type="ECO:0000256" key="1">
    <source>
        <dbReference type="SAM" id="MobiDB-lite"/>
    </source>
</evidence>
<dbReference type="EMBL" id="GL377698">
    <property type="protein sequence ID" value="EFJ06614.1"/>
    <property type="molecule type" value="Genomic_DNA"/>
</dbReference>
<dbReference type="Gramene" id="EFJ06614">
    <property type="protein sequence ID" value="EFJ06614"/>
    <property type="gene ID" value="SELMODRAFT_430528"/>
</dbReference>
<accession>D8T9P3</accession>
<dbReference type="Proteomes" id="UP000001514">
    <property type="component" value="Unassembled WGS sequence"/>
</dbReference>
<feature type="region of interest" description="Disordered" evidence="1">
    <location>
        <begin position="104"/>
        <end position="136"/>
    </location>
</feature>
<reference evidence="2 3" key="1">
    <citation type="journal article" date="2011" name="Science">
        <title>The Selaginella genome identifies genetic changes associated with the evolution of vascular plants.</title>
        <authorList>
            <person name="Banks J.A."/>
            <person name="Nishiyama T."/>
            <person name="Hasebe M."/>
            <person name="Bowman J.L."/>
            <person name="Gribskov M."/>
            <person name="dePamphilis C."/>
            <person name="Albert V.A."/>
            <person name="Aono N."/>
            <person name="Aoyama T."/>
            <person name="Ambrose B.A."/>
            <person name="Ashton N.W."/>
            <person name="Axtell M.J."/>
            <person name="Barker E."/>
            <person name="Barker M.S."/>
            <person name="Bennetzen J.L."/>
            <person name="Bonawitz N.D."/>
            <person name="Chapple C."/>
            <person name="Cheng C."/>
            <person name="Correa L.G."/>
            <person name="Dacre M."/>
            <person name="DeBarry J."/>
            <person name="Dreyer I."/>
            <person name="Elias M."/>
            <person name="Engstrom E.M."/>
            <person name="Estelle M."/>
            <person name="Feng L."/>
            <person name="Finet C."/>
            <person name="Floyd S.K."/>
            <person name="Frommer W.B."/>
            <person name="Fujita T."/>
            <person name="Gramzow L."/>
            <person name="Gutensohn M."/>
            <person name="Harholt J."/>
            <person name="Hattori M."/>
            <person name="Heyl A."/>
            <person name="Hirai T."/>
            <person name="Hiwatashi Y."/>
            <person name="Ishikawa M."/>
            <person name="Iwata M."/>
            <person name="Karol K.G."/>
            <person name="Koehler B."/>
            <person name="Kolukisaoglu U."/>
            <person name="Kubo M."/>
            <person name="Kurata T."/>
            <person name="Lalonde S."/>
            <person name="Li K."/>
            <person name="Li Y."/>
            <person name="Litt A."/>
            <person name="Lyons E."/>
            <person name="Manning G."/>
            <person name="Maruyama T."/>
            <person name="Michael T.P."/>
            <person name="Mikami K."/>
            <person name="Miyazaki S."/>
            <person name="Morinaga S."/>
            <person name="Murata T."/>
            <person name="Mueller-Roeber B."/>
            <person name="Nelson D.R."/>
            <person name="Obara M."/>
            <person name="Oguri Y."/>
            <person name="Olmstead R.G."/>
            <person name="Onodera N."/>
            <person name="Petersen B.L."/>
            <person name="Pils B."/>
            <person name="Prigge M."/>
            <person name="Rensing S.A."/>
            <person name="Riano-Pachon D.M."/>
            <person name="Roberts A.W."/>
            <person name="Sato Y."/>
            <person name="Scheller H.V."/>
            <person name="Schulz B."/>
            <person name="Schulz C."/>
            <person name="Shakirov E.V."/>
            <person name="Shibagaki N."/>
            <person name="Shinohara N."/>
            <person name="Shippen D.E."/>
            <person name="Soerensen I."/>
            <person name="Sotooka R."/>
            <person name="Sugimoto N."/>
            <person name="Sugita M."/>
            <person name="Sumikawa N."/>
            <person name="Tanurdzic M."/>
            <person name="Theissen G."/>
            <person name="Ulvskov P."/>
            <person name="Wakazuki S."/>
            <person name="Weng J.K."/>
            <person name="Willats W.W."/>
            <person name="Wipf D."/>
            <person name="Wolf P.G."/>
            <person name="Yang L."/>
            <person name="Zimmer A.D."/>
            <person name="Zhu Q."/>
            <person name="Mitros T."/>
            <person name="Hellsten U."/>
            <person name="Loque D."/>
            <person name="Otillar R."/>
            <person name="Salamov A."/>
            <person name="Schmutz J."/>
            <person name="Shapiro H."/>
            <person name="Lindquist E."/>
            <person name="Lucas S."/>
            <person name="Rokhsar D."/>
            <person name="Grigoriev I.V."/>
        </authorList>
    </citation>
    <scope>NUCLEOTIDE SEQUENCE [LARGE SCALE GENOMIC DNA]</scope>
</reference>
<name>D8T9P3_SELML</name>
<protein>
    <submittedName>
        <fullName evidence="2">Uncharacterized protein</fullName>
    </submittedName>
</protein>
<evidence type="ECO:0000313" key="2">
    <source>
        <dbReference type="EMBL" id="EFJ06614.1"/>
    </source>
</evidence>
<feature type="compositionally biased region" description="Pro residues" evidence="1">
    <location>
        <begin position="122"/>
        <end position="132"/>
    </location>
</feature>
<dbReference type="AlphaFoldDB" id="D8T9P3"/>
<gene>
    <name evidence="2" type="ORF">SELMODRAFT_430528</name>
</gene>
<proteinExistence type="predicted"/>
<evidence type="ECO:0000313" key="3">
    <source>
        <dbReference type="Proteomes" id="UP000001514"/>
    </source>
</evidence>
<sequence length="254" mass="28741">MLMFSKSSDHSGMIVKTLEGRTTEVHLAMINAKMLIGVGPITIVPNQGYVDQGYPNRDHPTKEIPTKVIKISRITVRVTTIRVILKTVDTYHEITDIRISSLLPLRDNHPPAGQRPPYQNQGPPPNPGPRPAQPATRAVDVAEYYDKQPTAQPAVRAVTRARAKQVQSDQNLDNVEEISPSEWQKAKAVADQIRKDLQELPPDLRYWSDEVPRHNHDLCISAKTPLKTCGIILELYRKYHQYQQHGFKAKLFCC</sequence>
<dbReference type="KEGG" id="smo:SELMODRAFT_430528"/>
<dbReference type="HOGENOM" id="CLU_1095814_0_0_1"/>
<dbReference type="InParanoid" id="D8T9P3"/>
<organism evidence="3">
    <name type="scientific">Selaginella moellendorffii</name>
    <name type="common">Spikemoss</name>
    <dbReference type="NCBI Taxonomy" id="88036"/>
    <lineage>
        <taxon>Eukaryota</taxon>
        <taxon>Viridiplantae</taxon>
        <taxon>Streptophyta</taxon>
        <taxon>Embryophyta</taxon>
        <taxon>Tracheophyta</taxon>
        <taxon>Lycopodiopsida</taxon>
        <taxon>Selaginellales</taxon>
        <taxon>Selaginellaceae</taxon>
        <taxon>Selaginella</taxon>
    </lineage>
</organism>